<dbReference type="RefSeq" id="WP_244641985.1">
    <property type="nucleotide sequence ID" value="NZ_BMGG01000005.1"/>
</dbReference>
<gene>
    <name evidence="2" type="ORF">GCM10010994_28720</name>
</gene>
<dbReference type="AlphaFoldDB" id="A0A916XFN0"/>
<comment type="caution">
    <text evidence="2">The sequence shown here is derived from an EMBL/GenBank/DDBJ whole genome shotgun (WGS) entry which is preliminary data.</text>
</comment>
<name>A0A916XFN0_9HYPH</name>
<dbReference type="Proteomes" id="UP000637002">
    <property type="component" value="Unassembled WGS sequence"/>
</dbReference>
<sequence>MNDHLRPDNGFLFSRADRRAAAALERAAIKTGDWGPWQRVTLPQGIPGTGWCKQIRFAYRNQLYAVLVRPVHTGWGVVQHLAICTVSSIEPPWRDKQRIKNELFGADRVAVEVMPPAARLVDQADMYHVWVLPPGHLLPFGLSDEERAHG</sequence>
<keyword evidence="3" id="KW-1185">Reference proteome</keyword>
<feature type="domain" description="DUF7694" evidence="1">
    <location>
        <begin position="73"/>
        <end position="133"/>
    </location>
</feature>
<dbReference type="EMBL" id="BMGG01000005">
    <property type="protein sequence ID" value="GGC68410.1"/>
    <property type="molecule type" value="Genomic_DNA"/>
</dbReference>
<dbReference type="InterPro" id="IPR056111">
    <property type="entry name" value="DUF7694"/>
</dbReference>
<reference evidence="2" key="1">
    <citation type="journal article" date="2014" name="Int. J. Syst. Evol. Microbiol.">
        <title>Complete genome sequence of Corynebacterium casei LMG S-19264T (=DSM 44701T), isolated from a smear-ripened cheese.</title>
        <authorList>
            <consortium name="US DOE Joint Genome Institute (JGI-PGF)"/>
            <person name="Walter F."/>
            <person name="Albersmeier A."/>
            <person name="Kalinowski J."/>
            <person name="Ruckert C."/>
        </authorList>
    </citation>
    <scope>NUCLEOTIDE SEQUENCE</scope>
    <source>
        <strain evidence="2">CGMCC 1.12919</strain>
    </source>
</reference>
<proteinExistence type="predicted"/>
<evidence type="ECO:0000313" key="2">
    <source>
        <dbReference type="EMBL" id="GGC68410.1"/>
    </source>
</evidence>
<protein>
    <recommendedName>
        <fullName evidence="1">DUF7694 domain-containing protein</fullName>
    </recommendedName>
</protein>
<evidence type="ECO:0000259" key="1">
    <source>
        <dbReference type="Pfam" id="PF24746"/>
    </source>
</evidence>
<dbReference type="Pfam" id="PF24746">
    <property type="entry name" value="DUF7694"/>
    <property type="match status" value="1"/>
</dbReference>
<evidence type="ECO:0000313" key="3">
    <source>
        <dbReference type="Proteomes" id="UP000637002"/>
    </source>
</evidence>
<accession>A0A916XFN0</accession>
<organism evidence="2 3">
    <name type="scientific">Chelatococcus reniformis</name>
    <dbReference type="NCBI Taxonomy" id="1494448"/>
    <lineage>
        <taxon>Bacteria</taxon>
        <taxon>Pseudomonadati</taxon>
        <taxon>Pseudomonadota</taxon>
        <taxon>Alphaproteobacteria</taxon>
        <taxon>Hyphomicrobiales</taxon>
        <taxon>Chelatococcaceae</taxon>
        <taxon>Chelatococcus</taxon>
    </lineage>
</organism>
<reference evidence="2" key="2">
    <citation type="submission" date="2020-09" db="EMBL/GenBank/DDBJ databases">
        <authorList>
            <person name="Sun Q."/>
            <person name="Zhou Y."/>
        </authorList>
    </citation>
    <scope>NUCLEOTIDE SEQUENCE</scope>
    <source>
        <strain evidence="2">CGMCC 1.12919</strain>
    </source>
</reference>